<evidence type="ECO:0000256" key="2">
    <source>
        <dbReference type="ARBA" id="ARBA00006555"/>
    </source>
</evidence>
<dbReference type="InterPro" id="IPR006260">
    <property type="entry name" value="TonB/TolA_C"/>
</dbReference>
<dbReference type="Gene3D" id="3.30.1150.10">
    <property type="match status" value="1"/>
</dbReference>
<dbReference type="InterPro" id="IPR037682">
    <property type="entry name" value="TonB_C"/>
</dbReference>
<dbReference type="GO" id="GO:0015031">
    <property type="term" value="P:protein transport"/>
    <property type="evidence" value="ECO:0007669"/>
    <property type="project" value="UniProtKB-KW"/>
</dbReference>
<reference evidence="16" key="3">
    <citation type="journal article" date="2017" name="J. Biotechnol.">
        <title>Complete genome sequence of Novosphingobium resinovorum SA1, a versatile xenobiotic-degrading bacterium capable of utilizing sulfanilic acid.</title>
        <authorList>
            <person name="Hegedus B."/>
            <person name="Kos P.B."/>
            <person name="Balint B."/>
            <person name="Maroti G."/>
            <person name="Gan H.M."/>
            <person name="Perei K."/>
            <person name="Rakhely G."/>
        </authorList>
    </citation>
    <scope>NUCLEOTIDE SEQUENCE [LARGE SCALE GENOMIC DNA]</scope>
    <source>
        <strain evidence="16">SA1</strain>
    </source>
</reference>
<dbReference type="SUPFAM" id="SSF74653">
    <property type="entry name" value="TolA/TonB C-terminal domain"/>
    <property type="match status" value="1"/>
</dbReference>
<evidence type="ECO:0000256" key="7">
    <source>
        <dbReference type="ARBA" id="ARBA00022927"/>
    </source>
</evidence>
<evidence type="ECO:0000256" key="4">
    <source>
        <dbReference type="ARBA" id="ARBA00022475"/>
    </source>
</evidence>
<dbReference type="OrthoDB" id="7930032at2"/>
<evidence type="ECO:0000256" key="1">
    <source>
        <dbReference type="ARBA" id="ARBA00004383"/>
    </source>
</evidence>
<feature type="compositionally biased region" description="Low complexity" evidence="10">
    <location>
        <begin position="151"/>
        <end position="167"/>
    </location>
</feature>
<evidence type="ECO:0000256" key="10">
    <source>
        <dbReference type="SAM" id="MobiDB-lite"/>
    </source>
</evidence>
<dbReference type="PATRIC" id="fig|158500.4.peg.3931"/>
<dbReference type="PROSITE" id="PS52015">
    <property type="entry name" value="TONB_CTD"/>
    <property type="match status" value="1"/>
</dbReference>
<dbReference type="EMBL" id="JFYZ01000023">
    <property type="protein sequence ID" value="EZP79701.1"/>
    <property type="molecule type" value="Genomic_DNA"/>
</dbReference>
<keyword evidence="5" id="KW-0997">Cell inner membrane</keyword>
<feature type="region of interest" description="Disordered" evidence="10">
    <location>
        <begin position="151"/>
        <end position="183"/>
    </location>
</feature>
<dbReference type="eggNOG" id="COG0810">
    <property type="taxonomic scope" value="Bacteria"/>
</dbReference>
<dbReference type="NCBIfam" id="TIGR01352">
    <property type="entry name" value="tonB_Cterm"/>
    <property type="match status" value="1"/>
</dbReference>
<dbReference type="Proteomes" id="UP000094626">
    <property type="component" value="Plasmid pSA1"/>
</dbReference>
<keyword evidence="9 11" id="KW-0472">Membrane</keyword>
<keyword evidence="4" id="KW-1003">Cell membrane</keyword>
<dbReference type="GO" id="GO:0098797">
    <property type="term" value="C:plasma membrane protein complex"/>
    <property type="evidence" value="ECO:0007669"/>
    <property type="project" value="TreeGrafter"/>
</dbReference>
<dbReference type="PANTHER" id="PTHR33446">
    <property type="entry name" value="PROTEIN TONB-RELATED"/>
    <property type="match status" value="1"/>
</dbReference>
<evidence type="ECO:0000313" key="14">
    <source>
        <dbReference type="EMBL" id="EZP79701.1"/>
    </source>
</evidence>
<proteinExistence type="inferred from homology"/>
<sequence>MAYWMGRSEFGTGPFARIDLNAMAASVTAHAIVAALLVFTWGETVLVEGGTRSRLVSIDLSMREGGPGPKMQPLAEAQQPQERAVTPPAEVPSQAVVAEARPAAQPLPQPAAQAGGGGQGRTGEGTAATTTRQLPVAKLIPAAAFVTPAATAPGPQARAAESAAEAQGKGGSGGGNTDQAGNSAVSNFSGRVYQHLKRYQRGNTIGAGEALIAFTVEPGGAARAIRVARTSGSSRFDHEAMALVRRASPFPRPPDGEAHSFTFEITGQ</sequence>
<evidence type="ECO:0000313" key="16">
    <source>
        <dbReference type="Proteomes" id="UP000094626"/>
    </source>
</evidence>
<evidence type="ECO:0000256" key="3">
    <source>
        <dbReference type="ARBA" id="ARBA00022448"/>
    </source>
</evidence>
<dbReference type="Proteomes" id="UP000024329">
    <property type="component" value="Unassembled WGS sequence"/>
</dbReference>
<keyword evidence="8 11" id="KW-1133">Transmembrane helix</keyword>
<evidence type="ECO:0000256" key="8">
    <source>
        <dbReference type="ARBA" id="ARBA00022989"/>
    </source>
</evidence>
<evidence type="ECO:0000313" key="15">
    <source>
        <dbReference type="Proteomes" id="UP000024329"/>
    </source>
</evidence>
<keyword evidence="13" id="KW-0614">Plasmid</keyword>
<accession>A0A031JPI6</accession>
<keyword evidence="3" id="KW-0813">Transport</keyword>
<dbReference type="InterPro" id="IPR051045">
    <property type="entry name" value="TonB-dependent_transducer"/>
</dbReference>
<evidence type="ECO:0000259" key="12">
    <source>
        <dbReference type="PROSITE" id="PS52015"/>
    </source>
</evidence>
<keyword evidence="16" id="KW-1185">Reference proteome</keyword>
<feature type="transmembrane region" description="Helical" evidence="11">
    <location>
        <begin position="20"/>
        <end position="42"/>
    </location>
</feature>
<evidence type="ECO:0000256" key="11">
    <source>
        <dbReference type="SAM" id="Phobius"/>
    </source>
</evidence>
<feature type="region of interest" description="Disordered" evidence="10">
    <location>
        <begin position="248"/>
        <end position="268"/>
    </location>
</feature>
<feature type="compositionally biased region" description="Gly residues" evidence="10">
    <location>
        <begin position="114"/>
        <end position="123"/>
    </location>
</feature>
<comment type="similarity">
    <text evidence="2">Belongs to the TonB family.</text>
</comment>
<evidence type="ECO:0000256" key="9">
    <source>
        <dbReference type="ARBA" id="ARBA00023136"/>
    </source>
</evidence>
<comment type="subcellular location">
    <subcellularLocation>
        <location evidence="1">Cell inner membrane</location>
        <topology evidence="1">Single-pass membrane protein</topology>
        <orientation evidence="1">Periplasmic side</orientation>
    </subcellularLocation>
</comment>
<feature type="region of interest" description="Disordered" evidence="10">
    <location>
        <begin position="63"/>
        <end position="128"/>
    </location>
</feature>
<dbReference type="PANTHER" id="PTHR33446:SF2">
    <property type="entry name" value="PROTEIN TONB"/>
    <property type="match status" value="1"/>
</dbReference>
<dbReference type="Pfam" id="PF13103">
    <property type="entry name" value="TonB_2"/>
    <property type="match status" value="1"/>
</dbReference>
<dbReference type="AlphaFoldDB" id="A0A031JPI6"/>
<gene>
    <name evidence="13" type="ORF">BES08_20770</name>
    <name evidence="14" type="ORF">BV97_03858</name>
</gene>
<dbReference type="KEGG" id="nre:BES08_20770"/>
<evidence type="ECO:0000256" key="6">
    <source>
        <dbReference type="ARBA" id="ARBA00022692"/>
    </source>
</evidence>
<keyword evidence="7" id="KW-0653">Protein transport</keyword>
<geneLocation type="plasmid" evidence="13 16">
    <name>pSA1</name>
</geneLocation>
<dbReference type="GO" id="GO:0055085">
    <property type="term" value="P:transmembrane transport"/>
    <property type="evidence" value="ECO:0007669"/>
    <property type="project" value="InterPro"/>
</dbReference>
<protein>
    <submittedName>
        <fullName evidence="14">TonB family protein</fullName>
    </submittedName>
</protein>
<dbReference type="EMBL" id="CP017076">
    <property type="protein sequence ID" value="AOR79293.1"/>
    <property type="molecule type" value="Genomic_DNA"/>
</dbReference>
<feature type="compositionally biased region" description="Low complexity" evidence="10">
    <location>
        <begin position="98"/>
        <end position="113"/>
    </location>
</feature>
<evidence type="ECO:0000313" key="13">
    <source>
        <dbReference type="EMBL" id="AOR79293.1"/>
    </source>
</evidence>
<keyword evidence="6 11" id="KW-0812">Transmembrane</keyword>
<evidence type="ECO:0000256" key="5">
    <source>
        <dbReference type="ARBA" id="ARBA00022519"/>
    </source>
</evidence>
<organism evidence="14 15">
    <name type="scientific">Novosphingobium resinovorum</name>
    <dbReference type="NCBI Taxonomy" id="158500"/>
    <lineage>
        <taxon>Bacteria</taxon>
        <taxon>Pseudomonadati</taxon>
        <taxon>Pseudomonadota</taxon>
        <taxon>Alphaproteobacteria</taxon>
        <taxon>Sphingomonadales</taxon>
        <taxon>Sphingomonadaceae</taxon>
        <taxon>Novosphingobium</taxon>
    </lineage>
</organism>
<reference evidence="13" key="2">
    <citation type="submission" date="2016-08" db="EMBL/GenBank/DDBJ databases">
        <authorList>
            <person name="Seilhamer J.J."/>
        </authorList>
    </citation>
    <scope>NUCLEOTIDE SEQUENCE [LARGE SCALE GENOMIC DNA]</scope>
    <source>
        <strain evidence="13">SA1</strain>
        <plasmid evidence="13">pSA1</plasmid>
    </source>
</reference>
<feature type="domain" description="TonB C-terminal" evidence="12">
    <location>
        <begin position="182"/>
        <end position="268"/>
    </location>
</feature>
<dbReference type="GO" id="GO:0031992">
    <property type="term" value="F:energy transducer activity"/>
    <property type="evidence" value="ECO:0007669"/>
    <property type="project" value="TreeGrafter"/>
</dbReference>
<dbReference type="RefSeq" id="WP_051587004.1">
    <property type="nucleotide sequence ID" value="NZ_CP017076.1"/>
</dbReference>
<name>A0A031JPI6_9SPHN</name>
<reference evidence="14 15" key="1">
    <citation type="submission" date="2014-03" db="EMBL/GenBank/DDBJ databases">
        <title>Whole genome sequence of Novosphingobium resinovorum KF1.</title>
        <authorList>
            <person name="Gan H.M."/>
            <person name="Gan H.Y."/>
            <person name="Chew T.H."/>
            <person name="Savka M.A."/>
        </authorList>
    </citation>
    <scope>NUCLEOTIDE SEQUENCE [LARGE SCALE GENOMIC DNA]</scope>
    <source>
        <strain evidence="14 15">KF1</strain>
    </source>
</reference>